<dbReference type="EMBL" id="SJFN01000071">
    <property type="protein sequence ID" value="TBW32130.1"/>
    <property type="molecule type" value="Genomic_DNA"/>
</dbReference>
<protein>
    <submittedName>
        <fullName evidence="2">VOC family protein</fullName>
    </submittedName>
</protein>
<dbReference type="Gene3D" id="3.10.180.10">
    <property type="entry name" value="2,3-Dihydroxybiphenyl 1,2-Dioxygenase, domain 1"/>
    <property type="match status" value="1"/>
</dbReference>
<evidence type="ECO:0000313" key="2">
    <source>
        <dbReference type="EMBL" id="TBW32130.1"/>
    </source>
</evidence>
<sequence length="132" mass="14257">MKFASIRLIAADIEAMVGFYEMVTGQPAEWLAPVFAEIVTPSATLAIGSAETVALFEAGSAEPRANRTAIIEFLVDDVDADYARLKGKVEIIHAPKVMPWGNRSVQFRDPEGTAVALFMPVTDAAKARFGSR</sequence>
<dbReference type="RefSeq" id="WP_131311982.1">
    <property type="nucleotide sequence ID" value="NZ_SJFN01000071.1"/>
</dbReference>
<organism evidence="2 3">
    <name type="scientific">Siculibacillus lacustris</name>
    <dbReference type="NCBI Taxonomy" id="1549641"/>
    <lineage>
        <taxon>Bacteria</taxon>
        <taxon>Pseudomonadati</taxon>
        <taxon>Pseudomonadota</taxon>
        <taxon>Alphaproteobacteria</taxon>
        <taxon>Hyphomicrobiales</taxon>
        <taxon>Ancalomicrobiaceae</taxon>
        <taxon>Siculibacillus</taxon>
    </lineage>
</organism>
<evidence type="ECO:0000259" key="1">
    <source>
        <dbReference type="PROSITE" id="PS51819"/>
    </source>
</evidence>
<proteinExistence type="predicted"/>
<dbReference type="OrthoDB" id="9798201at2"/>
<dbReference type="InterPro" id="IPR029068">
    <property type="entry name" value="Glyas_Bleomycin-R_OHBP_Dase"/>
</dbReference>
<gene>
    <name evidence="2" type="ORF">EYW49_22600</name>
</gene>
<name>A0A4V2KSC5_9HYPH</name>
<comment type="caution">
    <text evidence="2">The sequence shown here is derived from an EMBL/GenBank/DDBJ whole genome shotgun (WGS) entry which is preliminary data.</text>
</comment>
<dbReference type="InterPro" id="IPR004360">
    <property type="entry name" value="Glyas_Fos-R_dOase_dom"/>
</dbReference>
<accession>A0A4V2KSC5</accession>
<feature type="domain" description="VOC" evidence="1">
    <location>
        <begin position="2"/>
        <end position="120"/>
    </location>
</feature>
<keyword evidence="3" id="KW-1185">Reference proteome</keyword>
<dbReference type="SUPFAM" id="SSF54593">
    <property type="entry name" value="Glyoxalase/Bleomycin resistance protein/Dihydroxybiphenyl dioxygenase"/>
    <property type="match status" value="1"/>
</dbReference>
<evidence type="ECO:0000313" key="3">
    <source>
        <dbReference type="Proteomes" id="UP000292781"/>
    </source>
</evidence>
<reference evidence="2 3" key="1">
    <citation type="submission" date="2019-02" db="EMBL/GenBank/DDBJ databases">
        <title>Siculibacillus lacustris gen. nov., sp. nov., a new rosette-forming bacterium isolated from a freshwater crater lake (Lake St. Ana, Romania).</title>
        <authorList>
            <person name="Felfoldi T."/>
            <person name="Marton Z."/>
            <person name="Szabo A."/>
            <person name="Mentes A."/>
            <person name="Boka K."/>
            <person name="Marialigeti K."/>
            <person name="Mathe I."/>
            <person name="Koncz M."/>
            <person name="Schumann P."/>
            <person name="Toth E."/>
        </authorList>
    </citation>
    <scope>NUCLEOTIDE SEQUENCE [LARGE SCALE GENOMIC DNA]</scope>
    <source>
        <strain evidence="2 3">SA-279</strain>
    </source>
</reference>
<dbReference type="AlphaFoldDB" id="A0A4V2KSC5"/>
<dbReference type="InterPro" id="IPR037523">
    <property type="entry name" value="VOC_core"/>
</dbReference>
<dbReference type="Pfam" id="PF00903">
    <property type="entry name" value="Glyoxalase"/>
    <property type="match status" value="1"/>
</dbReference>
<dbReference type="PROSITE" id="PS51819">
    <property type="entry name" value="VOC"/>
    <property type="match status" value="1"/>
</dbReference>
<dbReference type="Proteomes" id="UP000292781">
    <property type="component" value="Unassembled WGS sequence"/>
</dbReference>